<dbReference type="AlphaFoldDB" id="A0A1T0C956"/>
<dbReference type="RefSeq" id="WP_078352038.1">
    <property type="nucleotide sequence ID" value="NZ_JBPAFN010000002.1"/>
</dbReference>
<evidence type="ECO:0000313" key="2">
    <source>
        <dbReference type="Proteomes" id="UP000190652"/>
    </source>
</evidence>
<sequence>MFDNGYISSLKRFISNDEIVSRNNKLQVYDNVDLIYILEQREDEFVISLNERGVILEYCKIRNKELAQLYFAIFVKRGVTDFEFPLMTLINDIEDIEILKEYLTREQLDNFYSVDSRTKGKINFSSELNKIYYIDASDNEYNLFSLPNRIFQTFYVSIVKLKTMKEWLIQLNDANGLGDQYEATLLGYSSEGLSRSDLFVIKEK</sequence>
<accession>A0A1T0C956</accession>
<dbReference type="Proteomes" id="UP000190652">
    <property type="component" value="Unassembled WGS sequence"/>
</dbReference>
<name>A0A1T0C956_STRMT</name>
<gene>
    <name evidence="1" type="ORF">B0686_01195</name>
</gene>
<protein>
    <submittedName>
        <fullName evidence="1">Uncharacterized protein</fullName>
    </submittedName>
</protein>
<proteinExistence type="predicted"/>
<comment type="caution">
    <text evidence="1">The sequence shown here is derived from an EMBL/GenBank/DDBJ whole genome shotgun (WGS) entry which is preliminary data.</text>
</comment>
<dbReference type="EMBL" id="MUYO01000001">
    <property type="protein sequence ID" value="OOS18601.1"/>
    <property type="molecule type" value="Genomic_DNA"/>
</dbReference>
<organism evidence="1 2">
    <name type="scientific">Streptococcus mitis</name>
    <dbReference type="NCBI Taxonomy" id="28037"/>
    <lineage>
        <taxon>Bacteria</taxon>
        <taxon>Bacillati</taxon>
        <taxon>Bacillota</taxon>
        <taxon>Bacilli</taxon>
        <taxon>Lactobacillales</taxon>
        <taxon>Streptococcaceae</taxon>
        <taxon>Streptococcus</taxon>
        <taxon>Streptococcus mitis group</taxon>
    </lineage>
</organism>
<reference evidence="1 2" key="1">
    <citation type="submission" date="2017-02" db="EMBL/GenBank/DDBJ databases">
        <title>Draft genome sequence of Streptococcus mitis CCUG 63687.</title>
        <authorList>
            <person name="Salva-Serra F."/>
            <person name="Engstrom-Jakobsson H."/>
            <person name="Thorell K."/>
            <person name="Jaen-Luchoro D."/>
            <person name="Gonzales-Siles L."/>
            <person name="Karlsson R."/>
            <person name="Yazdan S."/>
            <person name="Boulund F."/>
            <person name="Johnning A."/>
            <person name="Engstrand L."/>
            <person name="Kristiansson E."/>
            <person name="Moore E."/>
        </authorList>
    </citation>
    <scope>NUCLEOTIDE SEQUENCE [LARGE SCALE GENOMIC DNA]</scope>
    <source>
        <strain evidence="1 2">CCUG 63687</strain>
    </source>
</reference>
<evidence type="ECO:0000313" key="1">
    <source>
        <dbReference type="EMBL" id="OOS18601.1"/>
    </source>
</evidence>